<evidence type="ECO:0000313" key="4">
    <source>
        <dbReference type="EMBL" id="MBA0675270.1"/>
    </source>
</evidence>
<name>A0A7J8WK78_GOSAI</name>
<keyword evidence="2" id="KW-1133">Transmembrane helix</keyword>
<feature type="compositionally biased region" description="Pro residues" evidence="1">
    <location>
        <begin position="84"/>
        <end position="102"/>
    </location>
</feature>
<proteinExistence type="predicted"/>
<sequence length="108" mass="12229">MKRVWKNHKVVFSLLLVAILLSMATSGSLLAEAKIPDFLAIQGFELRHFQFLIILYLTIHIKYFGCLCKAESLKRGIQRRNLKPLPPGGGTPPKPNTPPRHLPPARYK</sequence>
<keyword evidence="2" id="KW-0472">Membrane</keyword>
<evidence type="ECO:0000256" key="1">
    <source>
        <dbReference type="SAM" id="MobiDB-lite"/>
    </source>
</evidence>
<keyword evidence="3" id="KW-0732">Signal</keyword>
<feature type="signal peptide" evidence="3">
    <location>
        <begin position="1"/>
        <end position="26"/>
    </location>
</feature>
<accession>A0A7J8WK78</accession>
<evidence type="ECO:0000256" key="2">
    <source>
        <dbReference type="SAM" id="Phobius"/>
    </source>
</evidence>
<evidence type="ECO:0000313" key="5">
    <source>
        <dbReference type="Proteomes" id="UP000593577"/>
    </source>
</evidence>
<reference evidence="4 5" key="1">
    <citation type="journal article" date="2019" name="Genome Biol. Evol.">
        <title>Insights into the evolution of the New World diploid cottons (Gossypium, subgenus Houzingenia) based on genome sequencing.</title>
        <authorList>
            <person name="Grover C.E."/>
            <person name="Arick M.A. 2nd"/>
            <person name="Thrash A."/>
            <person name="Conover J.L."/>
            <person name="Sanders W.S."/>
            <person name="Peterson D.G."/>
            <person name="Frelichowski J.E."/>
            <person name="Scheffler J.A."/>
            <person name="Scheffler B.E."/>
            <person name="Wendel J.F."/>
        </authorList>
    </citation>
    <scope>NUCLEOTIDE SEQUENCE [LARGE SCALE GENOMIC DNA]</scope>
    <source>
        <strain evidence="4">185</strain>
        <tissue evidence="4">Leaf</tissue>
    </source>
</reference>
<comment type="caution">
    <text evidence="4">The sequence shown here is derived from an EMBL/GenBank/DDBJ whole genome shotgun (WGS) entry which is preliminary data.</text>
</comment>
<dbReference type="AlphaFoldDB" id="A0A7J8WK78"/>
<protein>
    <submittedName>
        <fullName evidence="4">Uncharacterized protein</fullName>
    </submittedName>
</protein>
<evidence type="ECO:0000256" key="3">
    <source>
        <dbReference type="SAM" id="SignalP"/>
    </source>
</evidence>
<organism evidence="4 5">
    <name type="scientific">Gossypium aridum</name>
    <name type="common">American cotton</name>
    <name type="synonym">Erioxylum aridum</name>
    <dbReference type="NCBI Taxonomy" id="34290"/>
    <lineage>
        <taxon>Eukaryota</taxon>
        <taxon>Viridiplantae</taxon>
        <taxon>Streptophyta</taxon>
        <taxon>Embryophyta</taxon>
        <taxon>Tracheophyta</taxon>
        <taxon>Spermatophyta</taxon>
        <taxon>Magnoliopsida</taxon>
        <taxon>eudicotyledons</taxon>
        <taxon>Gunneridae</taxon>
        <taxon>Pentapetalae</taxon>
        <taxon>rosids</taxon>
        <taxon>malvids</taxon>
        <taxon>Malvales</taxon>
        <taxon>Malvaceae</taxon>
        <taxon>Malvoideae</taxon>
        <taxon>Gossypium</taxon>
    </lineage>
</organism>
<feature type="transmembrane region" description="Helical" evidence="2">
    <location>
        <begin position="49"/>
        <end position="70"/>
    </location>
</feature>
<keyword evidence="5" id="KW-1185">Reference proteome</keyword>
<feature type="chain" id="PRO_5029909005" evidence="3">
    <location>
        <begin position="27"/>
        <end position="108"/>
    </location>
</feature>
<keyword evidence="2" id="KW-0812">Transmembrane</keyword>
<dbReference type="Proteomes" id="UP000593577">
    <property type="component" value="Unassembled WGS sequence"/>
</dbReference>
<gene>
    <name evidence="4" type="ORF">Goari_016824</name>
</gene>
<dbReference type="EMBL" id="JABFAA010000001">
    <property type="protein sequence ID" value="MBA0675270.1"/>
    <property type="molecule type" value="Genomic_DNA"/>
</dbReference>
<feature type="region of interest" description="Disordered" evidence="1">
    <location>
        <begin position="79"/>
        <end position="108"/>
    </location>
</feature>